<dbReference type="AlphaFoldDB" id="A0A8H4UQ06"/>
<dbReference type="GO" id="GO:0046872">
    <property type="term" value="F:metal ion binding"/>
    <property type="evidence" value="ECO:0007669"/>
    <property type="project" value="UniProtKB-KW"/>
</dbReference>
<dbReference type="InterPro" id="IPR001279">
    <property type="entry name" value="Metallo-B-lactamas"/>
</dbReference>
<evidence type="ECO:0000256" key="3">
    <source>
        <dbReference type="ARBA" id="ARBA00022801"/>
    </source>
</evidence>
<dbReference type="InterPro" id="IPR036866">
    <property type="entry name" value="RibonucZ/Hydroxyglut_hydro"/>
</dbReference>
<proteinExistence type="inferred from homology"/>
<evidence type="ECO:0000259" key="5">
    <source>
        <dbReference type="Pfam" id="PF00753"/>
    </source>
</evidence>
<evidence type="ECO:0000256" key="1">
    <source>
        <dbReference type="ARBA" id="ARBA00007749"/>
    </source>
</evidence>
<feature type="domain" description="Metallo-beta-lactamase" evidence="5">
    <location>
        <begin position="51"/>
        <end position="136"/>
    </location>
</feature>
<reference evidence="6" key="1">
    <citation type="journal article" date="2020" name="BMC Genomics">
        <title>Correction to: Identification and distribution of gene clusters required for synthesis of sphingolipid metabolism inhibitors in diverse species of the filamentous fungus Fusarium.</title>
        <authorList>
            <person name="Kim H.S."/>
            <person name="Lohmar J.M."/>
            <person name="Busman M."/>
            <person name="Brown D.W."/>
            <person name="Naumann T.A."/>
            <person name="Divon H.H."/>
            <person name="Lysoe E."/>
            <person name="Uhlig S."/>
            <person name="Proctor R.H."/>
        </authorList>
    </citation>
    <scope>NUCLEOTIDE SEQUENCE</scope>
    <source>
        <strain evidence="6">NRRL 22465</strain>
    </source>
</reference>
<dbReference type="CDD" id="cd07730">
    <property type="entry name" value="metallo-hydrolase-like_MBL-fold"/>
    <property type="match status" value="1"/>
</dbReference>
<dbReference type="EMBL" id="JABEYC010000169">
    <property type="protein sequence ID" value="KAF4981415.1"/>
    <property type="molecule type" value="Genomic_DNA"/>
</dbReference>
<evidence type="ECO:0000256" key="2">
    <source>
        <dbReference type="ARBA" id="ARBA00022723"/>
    </source>
</evidence>
<evidence type="ECO:0000256" key="4">
    <source>
        <dbReference type="ARBA" id="ARBA00022833"/>
    </source>
</evidence>
<dbReference type="Pfam" id="PF00753">
    <property type="entry name" value="Lactamase_B"/>
    <property type="match status" value="1"/>
</dbReference>
<name>A0A8H4UQ06_9HYPO</name>
<dbReference type="InterPro" id="IPR051013">
    <property type="entry name" value="MBL_superfamily_lactonases"/>
</dbReference>
<dbReference type="GO" id="GO:0016787">
    <property type="term" value="F:hydrolase activity"/>
    <property type="evidence" value="ECO:0007669"/>
    <property type="project" value="UniProtKB-KW"/>
</dbReference>
<reference evidence="6" key="2">
    <citation type="submission" date="2020-05" db="EMBL/GenBank/DDBJ databases">
        <authorList>
            <person name="Kim H.-S."/>
            <person name="Proctor R.H."/>
            <person name="Brown D.W."/>
        </authorList>
    </citation>
    <scope>NUCLEOTIDE SEQUENCE</scope>
    <source>
        <strain evidence="6">NRRL 22465</strain>
    </source>
</reference>
<accession>A0A8H4UQ06</accession>
<dbReference type="PANTHER" id="PTHR42978:SF5">
    <property type="entry name" value="METALLO-BETA-LACTAMASE DOMAIN-CONTAINING PROTEIN"/>
    <property type="match status" value="1"/>
</dbReference>
<dbReference type="Proteomes" id="UP000635477">
    <property type="component" value="Unassembled WGS sequence"/>
</dbReference>
<keyword evidence="2" id="KW-0479">Metal-binding</keyword>
<keyword evidence="7" id="KW-1185">Reference proteome</keyword>
<evidence type="ECO:0000313" key="7">
    <source>
        <dbReference type="Proteomes" id="UP000635477"/>
    </source>
</evidence>
<keyword evidence="3" id="KW-0378">Hydrolase</keyword>
<organism evidence="6 7">
    <name type="scientific">Fusarium zealandicum</name>
    <dbReference type="NCBI Taxonomy" id="1053134"/>
    <lineage>
        <taxon>Eukaryota</taxon>
        <taxon>Fungi</taxon>
        <taxon>Dikarya</taxon>
        <taxon>Ascomycota</taxon>
        <taxon>Pezizomycotina</taxon>
        <taxon>Sordariomycetes</taxon>
        <taxon>Hypocreomycetidae</taxon>
        <taxon>Hypocreales</taxon>
        <taxon>Nectriaceae</taxon>
        <taxon>Fusarium</taxon>
        <taxon>Fusarium staphyleae species complex</taxon>
    </lineage>
</organism>
<keyword evidence="4" id="KW-0862">Zinc</keyword>
<protein>
    <recommendedName>
        <fullName evidence="5">Metallo-beta-lactamase domain-containing protein</fullName>
    </recommendedName>
</protein>
<evidence type="ECO:0000313" key="6">
    <source>
        <dbReference type="EMBL" id="KAF4981415.1"/>
    </source>
</evidence>
<sequence length="365" mass="40508">MASVNIPQSDNCVTVKVIDNGARITGPMSFFIDPPILDELQSKQKLFAPALVFLVEHQQSKRRVVFDLGIRKNPADYPPAVLAYHKAFEIQTGEEVFDILRDGGVDLDTIEAVIWSHHHLDHTGNPSGFPATTDLIVGPGFNETLLPTYPENPEAMVGQRDLDGRTVRQLDFETQSDGLAIGGFRAIDYFKDGSFYLLEAPGHSVDQVAGLVRTSASPSRFILLGADIGHHASQWRPSEQVPLPKELDPSPFGAESKFNIRLNVCCGELFTKHVHSEGANNKPFARIKAGHPHDAEEAQRCVEKMPLFDSDENIMVIAAHDFTLLPILDYFPKEANGWYEAGWKTKSRWEFLKGLTGIVEAKTVH</sequence>
<comment type="similarity">
    <text evidence="1">Belongs to the metallo-beta-lactamase superfamily.</text>
</comment>
<dbReference type="OrthoDB" id="10250730at2759"/>
<comment type="caution">
    <text evidence="6">The sequence shown here is derived from an EMBL/GenBank/DDBJ whole genome shotgun (WGS) entry which is preliminary data.</text>
</comment>
<dbReference type="Gene3D" id="3.60.15.10">
    <property type="entry name" value="Ribonuclease Z/Hydroxyacylglutathione hydrolase-like"/>
    <property type="match status" value="1"/>
</dbReference>
<dbReference type="PANTHER" id="PTHR42978">
    <property type="entry name" value="QUORUM-QUENCHING LACTONASE YTNP-RELATED-RELATED"/>
    <property type="match status" value="1"/>
</dbReference>
<dbReference type="SUPFAM" id="SSF56281">
    <property type="entry name" value="Metallo-hydrolase/oxidoreductase"/>
    <property type="match status" value="1"/>
</dbReference>
<gene>
    <name evidence="6" type="ORF">FZEAL_2763</name>
</gene>